<sequence>MARGQRMVLVVDGASNQTGSGAGVILEGPNGVLIEQSHHFEFKATLLAVMRLTKELEVKTLTTKSDSKLVTG</sequence>
<proteinExistence type="predicted"/>
<evidence type="ECO:0000313" key="2">
    <source>
        <dbReference type="Proteomes" id="UP000257109"/>
    </source>
</evidence>
<gene>
    <name evidence="1" type="ORF">CR513_60677</name>
</gene>
<dbReference type="OrthoDB" id="1740909at2759"/>
<protein>
    <recommendedName>
        <fullName evidence="3">RNase H type-1 domain-containing protein</fullName>
    </recommendedName>
</protein>
<evidence type="ECO:0000313" key="1">
    <source>
        <dbReference type="EMBL" id="RDX61125.1"/>
    </source>
</evidence>
<comment type="caution">
    <text evidence="1">The sequence shown here is derived from an EMBL/GenBank/DDBJ whole genome shotgun (WGS) entry which is preliminary data.</text>
</comment>
<keyword evidence="2" id="KW-1185">Reference proteome</keyword>
<organism evidence="1 2">
    <name type="scientific">Mucuna pruriens</name>
    <name type="common">Velvet bean</name>
    <name type="synonym">Dolichos pruriens</name>
    <dbReference type="NCBI Taxonomy" id="157652"/>
    <lineage>
        <taxon>Eukaryota</taxon>
        <taxon>Viridiplantae</taxon>
        <taxon>Streptophyta</taxon>
        <taxon>Embryophyta</taxon>
        <taxon>Tracheophyta</taxon>
        <taxon>Spermatophyta</taxon>
        <taxon>Magnoliopsida</taxon>
        <taxon>eudicotyledons</taxon>
        <taxon>Gunneridae</taxon>
        <taxon>Pentapetalae</taxon>
        <taxon>rosids</taxon>
        <taxon>fabids</taxon>
        <taxon>Fabales</taxon>
        <taxon>Fabaceae</taxon>
        <taxon>Papilionoideae</taxon>
        <taxon>50 kb inversion clade</taxon>
        <taxon>NPAAA clade</taxon>
        <taxon>indigoferoid/millettioid clade</taxon>
        <taxon>Phaseoleae</taxon>
        <taxon>Mucuna</taxon>
    </lineage>
</organism>
<evidence type="ECO:0008006" key="3">
    <source>
        <dbReference type="Google" id="ProtNLM"/>
    </source>
</evidence>
<name>A0A371E512_MUCPR</name>
<dbReference type="Proteomes" id="UP000257109">
    <property type="component" value="Unassembled WGS sequence"/>
</dbReference>
<dbReference type="EMBL" id="QJKJ01016339">
    <property type="protein sequence ID" value="RDX61125.1"/>
    <property type="molecule type" value="Genomic_DNA"/>
</dbReference>
<dbReference type="AlphaFoldDB" id="A0A371E512"/>
<accession>A0A371E512</accession>
<reference evidence="1" key="1">
    <citation type="submission" date="2018-05" db="EMBL/GenBank/DDBJ databases">
        <title>Draft genome of Mucuna pruriens seed.</title>
        <authorList>
            <person name="Nnadi N.E."/>
            <person name="Vos R."/>
            <person name="Hasami M.H."/>
            <person name="Devisetty U.K."/>
            <person name="Aguiy J.C."/>
        </authorList>
    </citation>
    <scope>NUCLEOTIDE SEQUENCE [LARGE SCALE GENOMIC DNA]</scope>
    <source>
        <strain evidence="1">JCA_2017</strain>
    </source>
</reference>
<feature type="non-terminal residue" evidence="1">
    <location>
        <position position="1"/>
    </location>
</feature>